<reference evidence="2 3" key="1">
    <citation type="journal article" date="2005" name="Int. J. Syst. Evol. Microbiol.">
        <title>Nitrincola lacisaponensis gen. nov., sp. nov., a novel alkaliphilic bacterium isolated from an alkaline, saline lake.</title>
        <authorList>
            <person name="Dimitriu P.A."/>
            <person name="Shukla S.K."/>
            <person name="Conradt J."/>
            <person name="Marquez M.C."/>
            <person name="Ventosa A."/>
            <person name="Maglia A."/>
            <person name="Peyton B.M."/>
            <person name="Pinkart H.C."/>
            <person name="Mormile M.R."/>
        </authorList>
    </citation>
    <scope>NUCLEOTIDE SEQUENCE [LARGE SCALE GENOMIC DNA]</scope>
    <source>
        <strain evidence="2 3">4CA</strain>
    </source>
</reference>
<dbReference type="STRING" id="267850.ADINL_1685"/>
<dbReference type="Proteomes" id="UP000027318">
    <property type="component" value="Unassembled WGS sequence"/>
</dbReference>
<keyword evidence="3" id="KW-1185">Reference proteome</keyword>
<proteinExistence type="predicted"/>
<keyword evidence="1" id="KW-0472">Membrane</keyword>
<evidence type="ECO:0008006" key="4">
    <source>
        <dbReference type="Google" id="ProtNLM"/>
    </source>
</evidence>
<organism evidence="2 3">
    <name type="scientific">Nitrincola lacisaponensis</name>
    <dbReference type="NCBI Taxonomy" id="267850"/>
    <lineage>
        <taxon>Bacteria</taxon>
        <taxon>Pseudomonadati</taxon>
        <taxon>Pseudomonadota</taxon>
        <taxon>Gammaproteobacteria</taxon>
        <taxon>Oceanospirillales</taxon>
        <taxon>Oceanospirillaceae</taxon>
        <taxon>Nitrincola</taxon>
    </lineage>
</organism>
<dbReference type="EMBL" id="JMSZ01000021">
    <property type="protein sequence ID" value="KDE40048.1"/>
    <property type="molecule type" value="Genomic_DNA"/>
</dbReference>
<name>A0A063Y164_9GAMM</name>
<protein>
    <recommendedName>
        <fullName evidence="4">DUF3149 domain-containing protein</fullName>
    </recommendedName>
</protein>
<feature type="transmembrane region" description="Helical" evidence="1">
    <location>
        <begin position="12"/>
        <end position="33"/>
    </location>
</feature>
<keyword evidence="1" id="KW-1133">Transmembrane helix</keyword>
<dbReference type="RefSeq" id="WP_168713131.1">
    <property type="nucleotide sequence ID" value="NZ_JBKBNO010000003.1"/>
</dbReference>
<gene>
    <name evidence="2" type="ORF">ADINL_1685</name>
</gene>
<evidence type="ECO:0000313" key="3">
    <source>
        <dbReference type="Proteomes" id="UP000027318"/>
    </source>
</evidence>
<sequence length="46" mass="4721">MTSIDKYSLISLAPSLAVIVGVVAITVFGIVFLKKAIAKDAAKAGE</sequence>
<accession>A0A063Y164</accession>
<dbReference type="AlphaFoldDB" id="A0A063Y164"/>
<evidence type="ECO:0000313" key="2">
    <source>
        <dbReference type="EMBL" id="KDE40048.1"/>
    </source>
</evidence>
<keyword evidence="1" id="KW-0812">Transmembrane</keyword>
<evidence type="ECO:0000256" key="1">
    <source>
        <dbReference type="SAM" id="Phobius"/>
    </source>
</evidence>
<comment type="caution">
    <text evidence="2">The sequence shown here is derived from an EMBL/GenBank/DDBJ whole genome shotgun (WGS) entry which is preliminary data.</text>
</comment>